<sequence>MTPRHGKQMRNPWFSKSLSSPGFLLYLQSLRASLMDMCIQGYFSPGVVKADPADNDLELAPKKVIYVSGTKVQPYNYFYNKQHLQKYSAEELWTCGTVVQQPLAECPEALQLESWIQLLHMLQMEGHMRCHAFQLLIRERDAGKAPKELGYRIEWTIRDGVCTLVAKHLPASSSLKPTSGPTKHGLKPSPGIEGASPLDRREVPPCFGDLAGEVPGYVLQHNTTVLHMRTKLFPPRLEILLSPLLHDIPLLVARGFVVLLLQHWVSLVALPGDERTYHSDTKKLFFTDENGRKS</sequence>
<proteinExistence type="predicted"/>
<protein>
    <submittedName>
        <fullName evidence="2">Uncharacterized protein</fullName>
    </submittedName>
</protein>
<evidence type="ECO:0000256" key="1">
    <source>
        <dbReference type="SAM" id="MobiDB-lite"/>
    </source>
</evidence>
<reference evidence="2" key="1">
    <citation type="submission" date="2020-11" db="EMBL/GenBank/DDBJ databases">
        <authorList>
            <person name="Tran Van P."/>
        </authorList>
    </citation>
    <scope>NUCLEOTIDE SEQUENCE</scope>
</reference>
<feature type="region of interest" description="Disordered" evidence="1">
    <location>
        <begin position="173"/>
        <end position="198"/>
    </location>
</feature>
<organism evidence="2">
    <name type="scientific">Timema poppense</name>
    <name type="common">Walking stick</name>
    <dbReference type="NCBI Taxonomy" id="170557"/>
    <lineage>
        <taxon>Eukaryota</taxon>
        <taxon>Metazoa</taxon>
        <taxon>Ecdysozoa</taxon>
        <taxon>Arthropoda</taxon>
        <taxon>Hexapoda</taxon>
        <taxon>Insecta</taxon>
        <taxon>Pterygota</taxon>
        <taxon>Neoptera</taxon>
        <taxon>Polyneoptera</taxon>
        <taxon>Phasmatodea</taxon>
        <taxon>Timematodea</taxon>
        <taxon>Timematoidea</taxon>
        <taxon>Timematidae</taxon>
        <taxon>Timema</taxon>
    </lineage>
</organism>
<dbReference type="AlphaFoldDB" id="A0A7R9CZZ1"/>
<accession>A0A7R9CZZ1</accession>
<name>A0A7R9CZZ1_TIMPO</name>
<gene>
    <name evidence="2" type="ORF">TPSB3V08_LOCUS5053</name>
</gene>
<dbReference type="EMBL" id="OD002580">
    <property type="protein sequence ID" value="CAD7405568.1"/>
    <property type="molecule type" value="Genomic_DNA"/>
</dbReference>
<evidence type="ECO:0000313" key="2">
    <source>
        <dbReference type="EMBL" id="CAD7405568.1"/>
    </source>
</evidence>